<evidence type="ECO:0000256" key="2">
    <source>
        <dbReference type="SAM" id="MobiDB-lite"/>
    </source>
</evidence>
<feature type="compositionally biased region" description="Low complexity" evidence="2">
    <location>
        <begin position="29"/>
        <end position="39"/>
    </location>
</feature>
<evidence type="ECO:0000313" key="3">
    <source>
        <dbReference type="EMBL" id="KAK5689863.1"/>
    </source>
</evidence>
<protein>
    <recommendedName>
        <fullName evidence="5">Serine-threonine protein kinase 19</fullName>
    </recommendedName>
</protein>
<comment type="caution">
    <text evidence="3">The sequence shown here is derived from an EMBL/GenBank/DDBJ whole genome shotgun (WGS) entry which is preliminary data.</text>
</comment>
<reference evidence="3" key="1">
    <citation type="submission" date="2023-08" db="EMBL/GenBank/DDBJ databases">
        <title>Black Yeasts Isolated from many extreme environments.</title>
        <authorList>
            <person name="Coleine C."/>
            <person name="Stajich J.E."/>
            <person name="Selbmann L."/>
        </authorList>
    </citation>
    <scope>NUCLEOTIDE SEQUENCE</scope>
    <source>
        <strain evidence="3">CCFEE 5810</strain>
    </source>
</reference>
<dbReference type="EMBL" id="JAVRQU010000028">
    <property type="protein sequence ID" value="KAK5689863.1"/>
    <property type="molecule type" value="Genomic_DNA"/>
</dbReference>
<dbReference type="Pfam" id="PF10494">
    <property type="entry name" value="Stk19"/>
    <property type="match status" value="1"/>
</dbReference>
<evidence type="ECO:0008006" key="5">
    <source>
        <dbReference type="Google" id="ProtNLM"/>
    </source>
</evidence>
<organism evidence="3 4">
    <name type="scientific">Elasticomyces elasticus</name>
    <dbReference type="NCBI Taxonomy" id="574655"/>
    <lineage>
        <taxon>Eukaryota</taxon>
        <taxon>Fungi</taxon>
        <taxon>Dikarya</taxon>
        <taxon>Ascomycota</taxon>
        <taxon>Pezizomycotina</taxon>
        <taxon>Dothideomycetes</taxon>
        <taxon>Dothideomycetidae</taxon>
        <taxon>Mycosphaerellales</taxon>
        <taxon>Teratosphaeriaceae</taxon>
        <taxon>Elasticomyces</taxon>
    </lineage>
</organism>
<proteinExistence type="inferred from homology"/>
<dbReference type="AlphaFoldDB" id="A0AAN7VWJ9"/>
<dbReference type="PANTHER" id="PTHR15243">
    <property type="entry name" value="SERINE/THREONINE-PROTEIN KINASE 19"/>
    <property type="match status" value="1"/>
</dbReference>
<dbReference type="GO" id="GO:0046579">
    <property type="term" value="P:positive regulation of Ras protein signal transduction"/>
    <property type="evidence" value="ECO:0007669"/>
    <property type="project" value="TreeGrafter"/>
</dbReference>
<evidence type="ECO:0000313" key="4">
    <source>
        <dbReference type="Proteomes" id="UP001310594"/>
    </source>
</evidence>
<name>A0AAN7VWJ9_9PEZI</name>
<comment type="similarity">
    <text evidence="1">Belongs to the STK19 family.</text>
</comment>
<feature type="region of interest" description="Disordered" evidence="2">
    <location>
        <begin position="1"/>
        <end position="55"/>
    </location>
</feature>
<dbReference type="InterPro" id="IPR018865">
    <property type="entry name" value="STK19-like"/>
</dbReference>
<evidence type="ECO:0000256" key="1">
    <source>
        <dbReference type="ARBA" id="ARBA00093458"/>
    </source>
</evidence>
<gene>
    <name evidence="3" type="ORF">LTR97_012623</name>
</gene>
<dbReference type="Proteomes" id="UP001310594">
    <property type="component" value="Unassembled WGS sequence"/>
</dbReference>
<accession>A0AAN7VWJ9</accession>
<dbReference type="PANTHER" id="PTHR15243:SF0">
    <property type="entry name" value="SERINE_THREONINE-PROTEIN KINASE 19"/>
    <property type="match status" value="1"/>
</dbReference>
<sequence>MPKSTSHFPRRKSSSSSPFSAFPRKKTSLSRQSSETTTTTEDRLNDLGPTPSLAPPGISQDVLSLIHHIQTTTWEDIPEVAGMNSTRIGEVLRYRGTLPPIVSLAHLFALSVSPTETERELARLVAGGVVRKVGVTGRGVARGGGGGVVGEGVMVVGRWRELVDGCVGVDEGVKKKYVALMDAKSASPTTPTTGLEREEVHQLVQAGFLTNPTAVGQSSAPSMSSLLELSKSGSSAPTGSLSAIGGRGAVYEAGGGGSALSTHDRRASVSGGGSPGPVMTFSLPNTGVYLKLLTSARIHLVTLLKQLSPRFKEATMPQLKEKWDGNVLGDAGSGSVAKRARGEWSGVLAGKTKKWRDFHGLRFEAVLGECVGCGVVEVFETGIGIPGVRAR</sequence>